<dbReference type="AlphaFoldDB" id="A0A200QFL0"/>
<dbReference type="Proteomes" id="UP000195402">
    <property type="component" value="Unassembled WGS sequence"/>
</dbReference>
<feature type="region of interest" description="Disordered" evidence="1">
    <location>
        <begin position="140"/>
        <end position="159"/>
    </location>
</feature>
<evidence type="ECO:0000313" key="3">
    <source>
        <dbReference type="Proteomes" id="UP000195402"/>
    </source>
</evidence>
<dbReference type="OrthoDB" id="778244at2759"/>
<dbReference type="PANTHER" id="PTHR34659:SF1">
    <property type="entry name" value="PROTEIN EGT2"/>
    <property type="match status" value="1"/>
</dbReference>
<dbReference type="InterPro" id="IPR053273">
    <property type="entry name" value="CST_Regulator"/>
</dbReference>
<comment type="caution">
    <text evidence="2">The sequence shown here is derived from an EMBL/GenBank/DDBJ whole genome shotgun (WGS) entry which is preliminary data.</text>
</comment>
<accession>A0A200QFL0</accession>
<evidence type="ECO:0000313" key="2">
    <source>
        <dbReference type="EMBL" id="OVA09195.1"/>
    </source>
</evidence>
<dbReference type="PANTHER" id="PTHR34659">
    <property type="entry name" value="BNAA05G11610D PROTEIN"/>
    <property type="match status" value="1"/>
</dbReference>
<feature type="region of interest" description="Disordered" evidence="1">
    <location>
        <begin position="241"/>
        <end position="263"/>
    </location>
</feature>
<name>A0A200QFL0_MACCD</name>
<dbReference type="InParanoid" id="A0A200QFL0"/>
<proteinExistence type="predicted"/>
<gene>
    <name evidence="2" type="ORF">BVC80_659g17</name>
</gene>
<protein>
    <submittedName>
        <fullName evidence="2">Uncharacterized protein</fullName>
    </submittedName>
</protein>
<dbReference type="EMBL" id="MVGT01002164">
    <property type="protein sequence ID" value="OVA09195.1"/>
    <property type="molecule type" value="Genomic_DNA"/>
</dbReference>
<reference evidence="2 3" key="1">
    <citation type="journal article" date="2017" name="Mol. Plant">
        <title>The Genome of Medicinal Plant Macleaya cordata Provides New Insights into Benzylisoquinoline Alkaloids Metabolism.</title>
        <authorList>
            <person name="Liu X."/>
            <person name="Liu Y."/>
            <person name="Huang P."/>
            <person name="Ma Y."/>
            <person name="Qing Z."/>
            <person name="Tang Q."/>
            <person name="Cao H."/>
            <person name="Cheng P."/>
            <person name="Zheng Y."/>
            <person name="Yuan Z."/>
            <person name="Zhou Y."/>
            <person name="Liu J."/>
            <person name="Tang Z."/>
            <person name="Zhuo Y."/>
            <person name="Zhang Y."/>
            <person name="Yu L."/>
            <person name="Huang J."/>
            <person name="Yang P."/>
            <person name="Peng Q."/>
            <person name="Zhang J."/>
            <person name="Jiang W."/>
            <person name="Zhang Z."/>
            <person name="Lin K."/>
            <person name="Ro D.K."/>
            <person name="Chen X."/>
            <person name="Xiong X."/>
            <person name="Shang Y."/>
            <person name="Huang S."/>
            <person name="Zeng J."/>
        </authorList>
    </citation>
    <scope>NUCLEOTIDE SEQUENCE [LARGE SCALE GENOMIC DNA]</scope>
    <source>
        <strain evidence="3">cv. BLH2017</strain>
        <tissue evidence="2">Root</tissue>
    </source>
</reference>
<dbReference type="OMA" id="NIKKFCA"/>
<feature type="compositionally biased region" description="Basic and acidic residues" evidence="1">
    <location>
        <begin position="149"/>
        <end position="159"/>
    </location>
</feature>
<dbReference type="FunCoup" id="A0A200QFL0">
    <property type="interactions" value="360"/>
</dbReference>
<keyword evidence="3" id="KW-1185">Reference proteome</keyword>
<sequence>MDFKRKGITWVGNIYEKFEAMCLEVEDIMSQDTAKYVENQVQNVGGNIKKFCAEVMHDLLPPSSEDPHKVKDSDISVEQNAELRTCKKPKLDAKDNPIKDNAPHKILEVIAPAVKDSSLVSFLSGVPKITHLLPLASVGPAKEANPDLSLEKNDDVDEHKKSKVCIEDDSIEENPPSHEVSEVIGSVGGDSTQASLPIEVEEEDHLIPPSSAYAVKVSGSESPQEQNGYVGMCKKSSVHIGGDSIKENLPPSDASKSIDSAGDVSSRESIFSGLRSENHEKACATLKKMLSQNSVEVTVDNSPNRGVTIDSCILGQSGRGADDPNALFVPPVVLCENKAMEMGVTPSSSILSTEPNVIETLTTFKAMMESSMESSTDGNEQYYKDAELEAFMTPPPEFGRSDDDGLEVEEADDTVGMVMKTIEQFDNVKLEDSCIVVQPFTVSCREGKHRSYKKKIRDAFASRMGSSKKKEYEQLAIWYADMDAGTNQQRVDISTPSTLTKKLDSRSLSTDEFCESEWEIL</sequence>
<evidence type="ECO:0000256" key="1">
    <source>
        <dbReference type="SAM" id="MobiDB-lite"/>
    </source>
</evidence>
<organism evidence="2 3">
    <name type="scientific">Macleaya cordata</name>
    <name type="common">Five-seeded plume-poppy</name>
    <name type="synonym">Bocconia cordata</name>
    <dbReference type="NCBI Taxonomy" id="56857"/>
    <lineage>
        <taxon>Eukaryota</taxon>
        <taxon>Viridiplantae</taxon>
        <taxon>Streptophyta</taxon>
        <taxon>Embryophyta</taxon>
        <taxon>Tracheophyta</taxon>
        <taxon>Spermatophyta</taxon>
        <taxon>Magnoliopsida</taxon>
        <taxon>Ranunculales</taxon>
        <taxon>Papaveraceae</taxon>
        <taxon>Papaveroideae</taxon>
        <taxon>Macleaya</taxon>
    </lineage>
</organism>